<accession>A0A8K1CNJ2</accession>
<feature type="region of interest" description="Disordered" evidence="1">
    <location>
        <begin position="108"/>
        <end position="143"/>
    </location>
</feature>
<comment type="caution">
    <text evidence="2">The sequence shown here is derived from an EMBL/GenBank/DDBJ whole genome shotgun (WGS) entry which is preliminary data.</text>
</comment>
<proteinExistence type="predicted"/>
<dbReference type="Proteomes" id="UP000794436">
    <property type="component" value="Unassembled WGS sequence"/>
</dbReference>
<dbReference type="EMBL" id="SPLM01000036">
    <property type="protein sequence ID" value="TMW66364.1"/>
    <property type="molecule type" value="Genomic_DNA"/>
</dbReference>
<evidence type="ECO:0000313" key="3">
    <source>
        <dbReference type="Proteomes" id="UP000794436"/>
    </source>
</evidence>
<organism evidence="2 3">
    <name type="scientific">Pythium oligandrum</name>
    <name type="common">Mycoparasitic fungus</name>
    <dbReference type="NCBI Taxonomy" id="41045"/>
    <lineage>
        <taxon>Eukaryota</taxon>
        <taxon>Sar</taxon>
        <taxon>Stramenopiles</taxon>
        <taxon>Oomycota</taxon>
        <taxon>Peronosporomycetes</taxon>
        <taxon>Pythiales</taxon>
        <taxon>Pythiaceae</taxon>
        <taxon>Pythium</taxon>
    </lineage>
</organism>
<name>A0A8K1CNJ2_PYTOL</name>
<protein>
    <submittedName>
        <fullName evidence="2">Uncharacterized protein</fullName>
    </submittedName>
</protein>
<keyword evidence="3" id="KW-1185">Reference proteome</keyword>
<dbReference type="OrthoDB" id="68600at2759"/>
<feature type="compositionally biased region" description="Low complexity" evidence="1">
    <location>
        <begin position="108"/>
        <end position="120"/>
    </location>
</feature>
<reference evidence="2" key="1">
    <citation type="submission" date="2019-03" db="EMBL/GenBank/DDBJ databases">
        <title>Long read genome sequence of the mycoparasitic Pythium oligandrum ATCC 38472 isolated from sugarbeet rhizosphere.</title>
        <authorList>
            <person name="Gaulin E."/>
        </authorList>
    </citation>
    <scope>NUCLEOTIDE SEQUENCE</scope>
    <source>
        <strain evidence="2">ATCC 38472_TT</strain>
    </source>
</reference>
<dbReference type="AlphaFoldDB" id="A0A8K1CNJ2"/>
<gene>
    <name evidence="2" type="ORF">Poli38472_004129</name>
</gene>
<evidence type="ECO:0000313" key="2">
    <source>
        <dbReference type="EMBL" id="TMW66364.1"/>
    </source>
</evidence>
<sequence>MIRNESKWGIHHCGRTVRTNTCEEPLVKLKNAAMIVWVKYGFDNMPLKMYNTNVSCAILLSFLKATCVKDIDEYCKQKSIQLSIELDAIRRALQQASKSSLASVAGSVAGSRPASGASSGPHDGRPKTPQSTRSESHAGEEISEASAARAKKELFEKQLDIINTAAKHIKELIAGVCWLDLVDSHGNRMNVDAAGNDRANTILTARQQYSVVSVSTST</sequence>
<evidence type="ECO:0000256" key="1">
    <source>
        <dbReference type="SAM" id="MobiDB-lite"/>
    </source>
</evidence>